<gene>
    <name evidence="5" type="ORF">CIAN88_14380</name>
</gene>
<dbReference type="InterPro" id="IPR010090">
    <property type="entry name" value="Phage_tape_meas"/>
</dbReference>
<dbReference type="InterPro" id="IPR016024">
    <property type="entry name" value="ARM-type_fold"/>
</dbReference>
<keyword evidence="3" id="KW-0472">Membrane</keyword>
<sequence length="1050" mass="110894">MANRIKGITVEIGGDTTGLDKALKSVNTSIRSTQSALKDVNRLLKLDPSNTELLSQKQRLLKDAIAATKEKLDSLKVAQEQAKQQLENGELGQDKYDALQREIVETEEELRHLQQEAATTNTALSKIDVAGQKMEAVGNSIAGAGKKMMGVTTVIGGVGVAAVKTAADFDSAMSQVATVSGATGKDFDALRNKAREMGAKTKFSATEAAEAMNYMAMAGWKTEDMLSGIEGIMNLAAASGEDLATTSDIVTDALTAFGLSAKDSCRFADILAAASSNANTNVSMMGETFKYCAPIAGALGFSAEDTAEAIGLMANAGIKSSQAGTALRTIMNNLAGDVKISGKAIGDVTIATTNADGSMRDLSDILADCRSAFGNLTESEKAQAAESLVGKNAMSGFLALMNAGEGDIEKLSSAIENCDGSAEKMAMTMQDNLAGQLTILKSQLQELAISFGDILMPAIRSIVSKLQGFVDKLNGMDEGTKRTIVTIALLVASIGPLLIIIGTAISKIGVAMQGFVKLANGISKLKVAVQGGTGVLGKLGAALGGISAPVLAVVAVIAVLAAAFVHLWKTNEGFRDAIIGTWNRIKDTISGFCQGIVDRLNALGFQFTDIVDVLKTIWDGFCQVLAPIFEGAFNNIANILSTVTGVITGILDVFIGIFTGNWSQAWNGIKEIFSSIWNGISSFFSNILNVIKGVADVVLGWFGTSWNEVWTNIKTFFEGIWNGIATFFTTIWETLKNVVTVGIMAIGSILSAAFDIITLPFRFIWENCKEIIISVWDAIKSKVTTVIHAVASVISTVMNAIKTVFSTVWNAIKTVVTTVVNAIKSVVTTVFNAIKSTATTVWNAIKTAVTTPVNAIKSTVTSVFNSVKSTVSNIFNGIKSTATSVWNGIKTAITTPIEAAKNKVKSVVDAIKSFFSGMKISLPHIKLPHFKVTGKLSIAPPSVPHLSIDWYKEGGIMTSPTIFGMNGSSLMAGGEAGAEAILPLAGFYKQLETMISSHLNTSAMEKYLAVIADNSSKGIYLEDGTLVGHLLPAIDGELGKAQKLQRRLSL</sequence>
<dbReference type="Gene3D" id="1.20.120.20">
    <property type="entry name" value="Apolipoprotein"/>
    <property type="match status" value="1"/>
</dbReference>
<comment type="caution">
    <text evidence="5">The sequence shown here is derived from an EMBL/GenBank/DDBJ whole genome shotgun (WGS) entry which is preliminary data.</text>
</comment>
<feature type="transmembrane region" description="Helical" evidence="3">
    <location>
        <begin position="484"/>
        <end position="505"/>
    </location>
</feature>
<proteinExistence type="predicted"/>
<feature type="coiled-coil region" evidence="2">
    <location>
        <begin position="65"/>
        <end position="123"/>
    </location>
</feature>
<dbReference type="SUPFAM" id="SSF48371">
    <property type="entry name" value="ARM repeat"/>
    <property type="match status" value="1"/>
</dbReference>
<keyword evidence="3" id="KW-1133">Transmembrane helix</keyword>
<dbReference type="Pfam" id="PF10145">
    <property type="entry name" value="PhageMin_Tail"/>
    <property type="match status" value="1"/>
</dbReference>
<feature type="domain" description="Phage tail tape measure protein" evidence="4">
    <location>
        <begin position="191"/>
        <end position="390"/>
    </location>
</feature>
<dbReference type="PANTHER" id="PTHR37813:SF1">
    <property type="entry name" value="FELS-2 PROPHAGE PROTEIN"/>
    <property type="match status" value="1"/>
</dbReference>
<dbReference type="Proteomes" id="UP000030008">
    <property type="component" value="Unassembled WGS sequence"/>
</dbReference>
<dbReference type="EMBL" id="JQIF01000065">
    <property type="protein sequence ID" value="KGJ52437.1"/>
    <property type="molecule type" value="Genomic_DNA"/>
</dbReference>
<protein>
    <submittedName>
        <fullName evidence="5">Phage tail length tape measure protein</fullName>
    </submittedName>
</protein>
<evidence type="ECO:0000256" key="2">
    <source>
        <dbReference type="SAM" id="Coils"/>
    </source>
</evidence>
<keyword evidence="3" id="KW-0812">Transmembrane</keyword>
<feature type="transmembrane region" description="Helical" evidence="3">
    <location>
        <begin position="738"/>
        <end position="765"/>
    </location>
</feature>
<evidence type="ECO:0000256" key="1">
    <source>
        <dbReference type="ARBA" id="ARBA00022612"/>
    </source>
</evidence>
<evidence type="ECO:0000259" key="4">
    <source>
        <dbReference type="Pfam" id="PF10145"/>
    </source>
</evidence>
<keyword evidence="2" id="KW-0175">Coiled coil</keyword>
<organism evidence="5 6">
    <name type="scientific">Clostridium innocuum</name>
    <dbReference type="NCBI Taxonomy" id="1522"/>
    <lineage>
        <taxon>Bacteria</taxon>
        <taxon>Bacillati</taxon>
        <taxon>Bacillota</taxon>
        <taxon>Clostridia</taxon>
        <taxon>Eubacteriales</taxon>
        <taxon>Clostridiaceae</taxon>
        <taxon>Clostridium</taxon>
    </lineage>
</organism>
<accession>A0A099I5C4</accession>
<dbReference type="RefSeq" id="WP_044906141.1">
    <property type="nucleotide sequence ID" value="NZ_JQIF01000065.1"/>
</dbReference>
<dbReference type="PANTHER" id="PTHR37813">
    <property type="entry name" value="FELS-2 PROPHAGE PROTEIN"/>
    <property type="match status" value="1"/>
</dbReference>
<feature type="transmembrane region" description="Helical" evidence="3">
    <location>
        <begin position="546"/>
        <end position="568"/>
    </location>
</feature>
<name>A0A099I5C4_CLOIN</name>
<evidence type="ECO:0000313" key="5">
    <source>
        <dbReference type="EMBL" id="KGJ52437.1"/>
    </source>
</evidence>
<evidence type="ECO:0000313" key="6">
    <source>
        <dbReference type="Proteomes" id="UP000030008"/>
    </source>
</evidence>
<evidence type="ECO:0000256" key="3">
    <source>
        <dbReference type="SAM" id="Phobius"/>
    </source>
</evidence>
<keyword evidence="1" id="KW-1188">Viral release from host cell</keyword>
<dbReference type="NCBIfam" id="TIGR01760">
    <property type="entry name" value="tape_meas_TP901"/>
    <property type="match status" value="1"/>
</dbReference>
<dbReference type="AlphaFoldDB" id="A0A099I5C4"/>
<reference evidence="5 6" key="1">
    <citation type="submission" date="2014-08" db="EMBL/GenBank/DDBJ databases">
        <title>Clostridium innocuum, an unnegligible vancomycin-resistant pathogen causing extra-intestinal infections.</title>
        <authorList>
            <person name="Feng Y."/>
            <person name="Chiu C.-H."/>
        </authorList>
    </citation>
    <scope>NUCLEOTIDE SEQUENCE [LARGE SCALE GENOMIC DNA]</scope>
    <source>
        <strain evidence="5 6">AN88</strain>
    </source>
</reference>